<feature type="chain" id="PRO_5040799975" evidence="13">
    <location>
        <begin position="24"/>
        <end position="825"/>
    </location>
</feature>
<dbReference type="InterPro" id="IPR000531">
    <property type="entry name" value="Beta-barrel_TonB"/>
</dbReference>
<comment type="caution">
    <text evidence="16">The sequence shown here is derived from an EMBL/GenBank/DDBJ whole genome shotgun (WGS) entry which is preliminary data.</text>
</comment>
<reference evidence="16" key="2">
    <citation type="journal article" date="2023" name="Syst. Appl. Microbiol.">
        <title>Govania unica gen. nov., sp. nov., a rare biosphere bacterium that represents a novel family in the class Alphaproteobacteria.</title>
        <authorList>
            <person name="Vandamme P."/>
            <person name="Peeters C."/>
            <person name="Hettiarachchi A."/>
            <person name="Cnockaert M."/>
            <person name="Carlier A."/>
        </authorList>
    </citation>
    <scope>NUCLEOTIDE SEQUENCE</scope>
    <source>
        <strain evidence="16">LMG 31809</strain>
    </source>
</reference>
<keyword evidence="13" id="KW-0732">Signal</keyword>
<protein>
    <submittedName>
        <fullName evidence="16">TonB-dependent receptor</fullName>
    </submittedName>
</protein>
<evidence type="ECO:0000256" key="9">
    <source>
        <dbReference type="ARBA" id="ARBA00023136"/>
    </source>
</evidence>
<keyword evidence="16" id="KW-0675">Receptor</keyword>
<name>A0A9X3Z770_9PROT</name>
<dbReference type="CDD" id="cd01347">
    <property type="entry name" value="ligand_gated_channel"/>
    <property type="match status" value="1"/>
</dbReference>
<comment type="similarity">
    <text evidence="11 12">Belongs to the TonB-dependent receptor family.</text>
</comment>
<organism evidence="16 17">
    <name type="scientific">Govanella unica</name>
    <dbReference type="NCBI Taxonomy" id="2975056"/>
    <lineage>
        <taxon>Bacteria</taxon>
        <taxon>Pseudomonadati</taxon>
        <taxon>Pseudomonadota</taxon>
        <taxon>Alphaproteobacteria</taxon>
        <taxon>Emcibacterales</taxon>
        <taxon>Govanellaceae</taxon>
        <taxon>Govanella</taxon>
    </lineage>
</organism>
<keyword evidence="17" id="KW-1185">Reference proteome</keyword>
<dbReference type="SUPFAM" id="SSF56935">
    <property type="entry name" value="Porins"/>
    <property type="match status" value="1"/>
</dbReference>
<evidence type="ECO:0000313" key="17">
    <source>
        <dbReference type="Proteomes" id="UP001141619"/>
    </source>
</evidence>
<evidence type="ECO:0000256" key="6">
    <source>
        <dbReference type="ARBA" id="ARBA00023004"/>
    </source>
</evidence>
<dbReference type="EMBL" id="JANWOI010000002">
    <property type="protein sequence ID" value="MDA5193861.1"/>
    <property type="molecule type" value="Genomic_DNA"/>
</dbReference>
<accession>A0A9X3Z770</accession>
<gene>
    <name evidence="16" type="ORF">NYP16_07845</name>
</gene>
<evidence type="ECO:0000256" key="4">
    <source>
        <dbReference type="ARBA" id="ARBA00022496"/>
    </source>
</evidence>
<feature type="signal peptide" evidence="13">
    <location>
        <begin position="1"/>
        <end position="23"/>
    </location>
</feature>
<proteinExistence type="inferred from homology"/>
<keyword evidence="4" id="KW-0410">Iron transport</keyword>
<keyword evidence="6" id="KW-0408">Iron</keyword>
<feature type="domain" description="TonB-dependent receptor plug" evidence="15">
    <location>
        <begin position="48"/>
        <end position="161"/>
    </location>
</feature>
<evidence type="ECO:0000256" key="5">
    <source>
        <dbReference type="ARBA" id="ARBA00022692"/>
    </source>
</evidence>
<sequence length="825" mass="90542">MLRGLLGTTAFLALVPFFGEAAAQDQRADRLQIEEITVVAQRREQSILDVPVSVTLFSAESIEKQNIQSAKDYLQQTPNVSYQVGGRNGSREIVIAIRGISDIKNAEKIDTSSAFSTYVDEFSQGTLASGQANPPTYDIERIEVLRGPQGTFFGRNSEGGAINIMTKKPSKDLYGQVDFGGGRFNSYELAGVANVPVTDTLFTRLTVQSAKSDGPMKNLHPTGGNSGNEYLSLRGQVRWLPTTNTTIDMQIGYIVDNQDYTPKAATCVKPRFGANPFDGKVLGDIGCYDPQGELLRRINLPAGNPDRVVLPAGMTYDSLNKNRLNLYQNTRERTENRTTTMIGRINHEFEDFSITSISGLAKSDQTQFMDLDHSGVDGIDRFGLFDATNWSQEVRLQSVGKKTIDWTVGGIYYKDKFQATNQILIKHFLAAWMNGDTANQNVIHSDRDGWAGFANLEWHITEPLSLIVGGRFSHDNSSSEWTDVYAACGKVPYGSPLAPGCALRPDQLDRLVLASDGTTVYQSGGRKAQTAGAGYQSTSGKDFSPRIALNYKPNDNSSYYVTVSKGYKPNGVRLNPDSGFDHTSRFKKEQLWNYEAGFNAALFDRRMTVSGAIFLMDWKDMQVLVSEEYCNVGGVLIPIDGPSAPVGNTCLRVPLYSIQNAKKARSKGFELSAQGMITNGWQVGGSVGYLNAKFVDFLANVAGTTADVSGQPIGSAPKWTLSANTQYNFPLAGGEAFARASWSYRSASSLDIARRVNNQYPSNIPAFGLVNLAFGQTWGRVNLALNIENLLDSKYYTAAESFSYAGVMLDVHPRTWFLKATWKTN</sequence>
<evidence type="ECO:0000256" key="12">
    <source>
        <dbReference type="RuleBase" id="RU003357"/>
    </source>
</evidence>
<evidence type="ECO:0000259" key="14">
    <source>
        <dbReference type="Pfam" id="PF00593"/>
    </source>
</evidence>
<keyword evidence="8 12" id="KW-0798">TonB box</keyword>
<dbReference type="RefSeq" id="WP_274943554.1">
    <property type="nucleotide sequence ID" value="NZ_JANWOI010000002.1"/>
</dbReference>
<evidence type="ECO:0000259" key="15">
    <source>
        <dbReference type="Pfam" id="PF07715"/>
    </source>
</evidence>
<evidence type="ECO:0000256" key="11">
    <source>
        <dbReference type="PROSITE-ProRule" id="PRU01360"/>
    </source>
</evidence>
<keyword evidence="10 11" id="KW-0998">Cell outer membrane</keyword>
<dbReference type="AlphaFoldDB" id="A0A9X3Z770"/>
<dbReference type="Pfam" id="PF07715">
    <property type="entry name" value="Plug"/>
    <property type="match status" value="1"/>
</dbReference>
<comment type="subcellular location">
    <subcellularLocation>
        <location evidence="1 11">Cell outer membrane</location>
        <topology evidence="1 11">Multi-pass membrane protein</topology>
    </subcellularLocation>
</comment>
<evidence type="ECO:0000256" key="8">
    <source>
        <dbReference type="ARBA" id="ARBA00023077"/>
    </source>
</evidence>
<dbReference type="PANTHER" id="PTHR32552">
    <property type="entry name" value="FERRICHROME IRON RECEPTOR-RELATED"/>
    <property type="match status" value="1"/>
</dbReference>
<keyword evidence="5 11" id="KW-0812">Transmembrane</keyword>
<dbReference type="GO" id="GO:0006826">
    <property type="term" value="P:iron ion transport"/>
    <property type="evidence" value="ECO:0007669"/>
    <property type="project" value="UniProtKB-KW"/>
</dbReference>
<dbReference type="PROSITE" id="PS52016">
    <property type="entry name" value="TONB_DEPENDENT_REC_3"/>
    <property type="match status" value="1"/>
</dbReference>
<dbReference type="InterPro" id="IPR039426">
    <property type="entry name" value="TonB-dep_rcpt-like"/>
</dbReference>
<evidence type="ECO:0000256" key="1">
    <source>
        <dbReference type="ARBA" id="ARBA00004571"/>
    </source>
</evidence>
<keyword evidence="9 11" id="KW-0472">Membrane</keyword>
<evidence type="ECO:0000256" key="10">
    <source>
        <dbReference type="ARBA" id="ARBA00023237"/>
    </source>
</evidence>
<evidence type="ECO:0000256" key="3">
    <source>
        <dbReference type="ARBA" id="ARBA00022452"/>
    </source>
</evidence>
<evidence type="ECO:0000256" key="7">
    <source>
        <dbReference type="ARBA" id="ARBA00023065"/>
    </source>
</evidence>
<evidence type="ECO:0000256" key="2">
    <source>
        <dbReference type="ARBA" id="ARBA00022448"/>
    </source>
</evidence>
<evidence type="ECO:0000313" key="16">
    <source>
        <dbReference type="EMBL" id="MDA5193861.1"/>
    </source>
</evidence>
<dbReference type="GO" id="GO:0009279">
    <property type="term" value="C:cell outer membrane"/>
    <property type="evidence" value="ECO:0007669"/>
    <property type="project" value="UniProtKB-SubCell"/>
</dbReference>
<evidence type="ECO:0000256" key="13">
    <source>
        <dbReference type="SAM" id="SignalP"/>
    </source>
</evidence>
<keyword evidence="2 11" id="KW-0813">Transport</keyword>
<feature type="domain" description="TonB-dependent receptor-like beta-barrel" evidence="14">
    <location>
        <begin position="311"/>
        <end position="790"/>
    </location>
</feature>
<dbReference type="InterPro" id="IPR012910">
    <property type="entry name" value="Plug_dom"/>
</dbReference>
<dbReference type="Proteomes" id="UP001141619">
    <property type="component" value="Unassembled WGS sequence"/>
</dbReference>
<dbReference type="PANTHER" id="PTHR32552:SF81">
    <property type="entry name" value="TONB-DEPENDENT OUTER MEMBRANE RECEPTOR"/>
    <property type="match status" value="1"/>
</dbReference>
<keyword evidence="3 11" id="KW-1134">Transmembrane beta strand</keyword>
<dbReference type="Gene3D" id="2.40.170.20">
    <property type="entry name" value="TonB-dependent receptor, beta-barrel domain"/>
    <property type="match status" value="2"/>
</dbReference>
<dbReference type="Pfam" id="PF00593">
    <property type="entry name" value="TonB_dep_Rec_b-barrel"/>
    <property type="match status" value="1"/>
</dbReference>
<reference evidence="16" key="1">
    <citation type="submission" date="2022-08" db="EMBL/GenBank/DDBJ databases">
        <authorList>
            <person name="Vandamme P."/>
            <person name="Hettiarachchi A."/>
            <person name="Peeters C."/>
            <person name="Cnockaert M."/>
            <person name="Carlier A."/>
        </authorList>
    </citation>
    <scope>NUCLEOTIDE SEQUENCE</scope>
    <source>
        <strain evidence="16">LMG 31809</strain>
    </source>
</reference>
<dbReference type="InterPro" id="IPR036942">
    <property type="entry name" value="Beta-barrel_TonB_sf"/>
</dbReference>
<keyword evidence="7" id="KW-0406">Ion transport</keyword>